<evidence type="ECO:0008006" key="3">
    <source>
        <dbReference type="Google" id="ProtNLM"/>
    </source>
</evidence>
<proteinExistence type="predicted"/>
<keyword evidence="2" id="KW-1185">Reference proteome</keyword>
<evidence type="ECO:0000313" key="2">
    <source>
        <dbReference type="Proteomes" id="UP001633002"/>
    </source>
</evidence>
<accession>A0ABD3GJR5</accession>
<gene>
    <name evidence="1" type="ORF">R1sor_027367</name>
</gene>
<organism evidence="1 2">
    <name type="scientific">Riccia sorocarpa</name>
    <dbReference type="NCBI Taxonomy" id="122646"/>
    <lineage>
        <taxon>Eukaryota</taxon>
        <taxon>Viridiplantae</taxon>
        <taxon>Streptophyta</taxon>
        <taxon>Embryophyta</taxon>
        <taxon>Marchantiophyta</taxon>
        <taxon>Marchantiopsida</taxon>
        <taxon>Marchantiidae</taxon>
        <taxon>Marchantiales</taxon>
        <taxon>Ricciaceae</taxon>
        <taxon>Riccia</taxon>
    </lineage>
</organism>
<dbReference type="Proteomes" id="UP001633002">
    <property type="component" value="Unassembled WGS sequence"/>
</dbReference>
<dbReference type="AlphaFoldDB" id="A0ABD3GJR5"/>
<dbReference type="EMBL" id="JBJQOH010000008">
    <property type="protein sequence ID" value="KAL3677419.1"/>
    <property type="molecule type" value="Genomic_DNA"/>
</dbReference>
<comment type="caution">
    <text evidence="1">The sequence shown here is derived from an EMBL/GenBank/DDBJ whole genome shotgun (WGS) entry which is preliminary data.</text>
</comment>
<evidence type="ECO:0000313" key="1">
    <source>
        <dbReference type="EMBL" id="KAL3677419.1"/>
    </source>
</evidence>
<sequence length="96" mass="10389">MFFTLDQEKAYDRLIPDFLWSTLETMGFSSQFIGRVRALQEDAETRILLEGDLLPAFHVQKGASSLDQSAGHSGGGKRPVNEISGGVAVYIVEGGG</sequence>
<reference evidence="1 2" key="1">
    <citation type="submission" date="2024-09" db="EMBL/GenBank/DDBJ databases">
        <title>Chromosome-scale assembly of Riccia sorocarpa.</title>
        <authorList>
            <person name="Paukszto L."/>
        </authorList>
    </citation>
    <scope>NUCLEOTIDE SEQUENCE [LARGE SCALE GENOMIC DNA]</scope>
    <source>
        <strain evidence="1">LP-2024</strain>
        <tissue evidence="1">Aerial parts of the thallus</tissue>
    </source>
</reference>
<name>A0ABD3GJR5_9MARC</name>
<protein>
    <recommendedName>
        <fullName evidence="3">Reverse transcriptase domain-containing protein</fullName>
    </recommendedName>
</protein>